<dbReference type="PANTHER" id="PTHR13608:SF3">
    <property type="entry name" value="ARMADILLO-LIKE HELICAL DOMAIN-CONTAINING PROTEIN 3"/>
    <property type="match status" value="1"/>
</dbReference>
<gene>
    <name evidence="6" type="primary">ARMH3</name>
</gene>
<sequence length="728" mass="83316">MAQVEKRGGLLRKSSASKKPLKEKVVLMYDEIFMTEDPSKCSPRFWEELFLMKVNLEYLEGKLESLDGEELMKIKDNINCLFQHCIQALGEDHPIRVVNALQTLCALIRGVHQKNKSTSGFDIINMLMGFDKAELCMKNLMESLDSLLCAEGSESLKSLCLKLLLCLVTVTDNISQNTILEYVMINSIFEAILQVGQFPCYLFLFGVNHLLKFSLYSQEPGVKSLMHFWFLLQILSHPPSRREHGYDAVVLLALLVNYRKYESVNPYIVKLSIVDDEATLNGMGLVIAQALSEYNRQYKDKEEEHQSGFFSALTNMVGSMFIADAHEKISVQTNEAILLALYEAVHLNRNFITVLAQSHPEMGLVTTPVSPAPTTPATPLGTTPPSSDVISSVELPLDADVQTSNLLITFLKYSSIVMQDTKDEHRLHSGKLCLIILTCIAEDQYANAFLHDDNMNFRVNLHRMPMRHRKKAADKNLPCRPLVCAVLDLMVEFIVTHMMKEFPMDLYIRCIQVVHKLLCYQKKCRVRLHYTWRELWSALINLLKFLMSNETVLLAKHNIFTLALMIVNLFNMFITYGDTFLPTPSSYDELYYEIIRMHQSFDNLYSMVLRLSTNTGQWKEAASKVTHALVNIRAIINHFNPKIESYAAVNHISQLSEEQVLEVVRANYDTLTLKLQDGLDQYERYSEQHKEAAFFKELVRSISTNVRRNLAFHTLSQEVLLKEFSTIS</sequence>
<feature type="domain" description="Armadillo-like helical" evidence="5">
    <location>
        <begin position="474"/>
        <end position="710"/>
    </location>
</feature>
<comment type="subcellular location">
    <subcellularLocation>
        <location evidence="1">Membrane</location>
    </subcellularLocation>
</comment>
<evidence type="ECO:0000313" key="6">
    <source>
        <dbReference type="Ensembl" id="ENSANAP00000022824.1"/>
    </source>
</evidence>
<dbReference type="GO" id="GO:0005829">
    <property type="term" value="C:cytosol"/>
    <property type="evidence" value="ECO:0007669"/>
    <property type="project" value="Ensembl"/>
</dbReference>
<reference evidence="6" key="2">
    <citation type="submission" date="2025-09" db="UniProtKB">
        <authorList>
            <consortium name="Ensembl"/>
        </authorList>
    </citation>
    <scope>IDENTIFICATION</scope>
</reference>
<dbReference type="PANTHER" id="PTHR13608">
    <property type="entry name" value="ARMADILLO-LIKE HELICAL DOMAIN-CONTAINING PROTEIN 3"/>
    <property type="match status" value="1"/>
</dbReference>
<evidence type="ECO:0000256" key="2">
    <source>
        <dbReference type="ARBA" id="ARBA00022692"/>
    </source>
</evidence>
<proteinExistence type="predicted"/>
<dbReference type="Pfam" id="PF08427">
    <property type="entry name" value="ARMH3_C"/>
    <property type="match status" value="1"/>
</dbReference>
<reference evidence="6" key="1">
    <citation type="submission" date="2025-08" db="UniProtKB">
        <authorList>
            <consortium name="Ensembl"/>
        </authorList>
    </citation>
    <scope>IDENTIFICATION</scope>
</reference>
<dbReference type="AlphaFoldDB" id="A0A2K5DPC5"/>
<evidence type="ECO:0000256" key="4">
    <source>
        <dbReference type="ARBA" id="ARBA00023136"/>
    </source>
</evidence>
<name>A0A2K5DPC5_AOTNA</name>
<dbReference type="SMART" id="SM01158">
    <property type="entry name" value="DUF1741"/>
    <property type="match status" value="1"/>
</dbReference>
<dbReference type="GeneTree" id="ENSGT00390000002554"/>
<dbReference type="GO" id="GO:0000139">
    <property type="term" value="C:Golgi membrane"/>
    <property type="evidence" value="ECO:0007669"/>
    <property type="project" value="Ensembl"/>
</dbReference>
<dbReference type="STRING" id="37293.ENSANAP00000022824"/>
<accession>A0A2K5DPC5</accession>
<evidence type="ECO:0000256" key="3">
    <source>
        <dbReference type="ARBA" id="ARBA00022989"/>
    </source>
</evidence>
<keyword evidence="4" id="KW-0472">Membrane</keyword>
<dbReference type="Ensembl" id="ENSANAT00000040726.1">
    <property type="protein sequence ID" value="ENSANAP00000022824.1"/>
    <property type="gene ID" value="ENSANAG00000029091.1"/>
</dbReference>
<organism evidence="6 7">
    <name type="scientific">Aotus nancymaae</name>
    <name type="common">Ma's night monkey</name>
    <dbReference type="NCBI Taxonomy" id="37293"/>
    <lineage>
        <taxon>Eukaryota</taxon>
        <taxon>Metazoa</taxon>
        <taxon>Chordata</taxon>
        <taxon>Craniata</taxon>
        <taxon>Vertebrata</taxon>
        <taxon>Euteleostomi</taxon>
        <taxon>Mammalia</taxon>
        <taxon>Eutheria</taxon>
        <taxon>Euarchontoglires</taxon>
        <taxon>Primates</taxon>
        <taxon>Haplorrhini</taxon>
        <taxon>Platyrrhini</taxon>
        <taxon>Aotidae</taxon>
        <taxon>Aotus</taxon>
    </lineage>
</organism>
<dbReference type="Proteomes" id="UP000233020">
    <property type="component" value="Unplaced"/>
</dbReference>
<evidence type="ECO:0000313" key="7">
    <source>
        <dbReference type="Proteomes" id="UP000233020"/>
    </source>
</evidence>
<dbReference type="GO" id="GO:1903358">
    <property type="term" value="P:regulation of Golgi organization"/>
    <property type="evidence" value="ECO:0007669"/>
    <property type="project" value="Ensembl"/>
</dbReference>
<keyword evidence="3" id="KW-1133">Transmembrane helix</keyword>
<dbReference type="InterPro" id="IPR013636">
    <property type="entry name" value="ARMH3_C"/>
</dbReference>
<keyword evidence="7" id="KW-1185">Reference proteome</keyword>
<keyword evidence="2" id="KW-0812">Transmembrane</keyword>
<protein>
    <submittedName>
        <fullName evidence="6">Armadillo like helical domain containing 3</fullName>
    </submittedName>
</protein>
<dbReference type="InterPro" id="IPR039868">
    <property type="entry name" value="ARMD3-like"/>
</dbReference>
<evidence type="ECO:0000259" key="5">
    <source>
        <dbReference type="SMART" id="SM01158"/>
    </source>
</evidence>
<evidence type="ECO:0000256" key="1">
    <source>
        <dbReference type="ARBA" id="ARBA00004370"/>
    </source>
</evidence>